<accession>A0A7W8G7E2</accession>
<proteinExistence type="predicted"/>
<name>A0A7W8G7E2_9SPIR</name>
<dbReference type="AlphaFoldDB" id="A0A7W8G7E2"/>
<dbReference type="PROSITE" id="PS51257">
    <property type="entry name" value="PROKAR_LIPOPROTEIN"/>
    <property type="match status" value="1"/>
</dbReference>
<dbReference type="RefSeq" id="WP_184657107.1">
    <property type="nucleotide sequence ID" value="NZ_CP031518.1"/>
</dbReference>
<dbReference type="Proteomes" id="UP000518887">
    <property type="component" value="Unassembled WGS sequence"/>
</dbReference>
<dbReference type="EMBL" id="JACHFQ010000001">
    <property type="protein sequence ID" value="MBB5225147.1"/>
    <property type="molecule type" value="Genomic_DNA"/>
</dbReference>
<protein>
    <recommendedName>
        <fullName evidence="4">Lipoprotein</fullName>
    </recommendedName>
</protein>
<evidence type="ECO:0000256" key="1">
    <source>
        <dbReference type="SAM" id="SignalP"/>
    </source>
</evidence>
<feature type="signal peptide" evidence="1">
    <location>
        <begin position="1"/>
        <end position="23"/>
    </location>
</feature>
<feature type="chain" id="PRO_5031418539" description="Lipoprotein" evidence="1">
    <location>
        <begin position="24"/>
        <end position="130"/>
    </location>
</feature>
<keyword evidence="1" id="KW-0732">Signal</keyword>
<organism evidence="2 3">
    <name type="scientific">Treponema ruminis</name>
    <dbReference type="NCBI Taxonomy" id="744515"/>
    <lineage>
        <taxon>Bacteria</taxon>
        <taxon>Pseudomonadati</taxon>
        <taxon>Spirochaetota</taxon>
        <taxon>Spirochaetia</taxon>
        <taxon>Spirochaetales</taxon>
        <taxon>Treponemataceae</taxon>
        <taxon>Treponema</taxon>
    </lineage>
</organism>
<gene>
    <name evidence="2" type="ORF">HNP76_000487</name>
</gene>
<evidence type="ECO:0000313" key="2">
    <source>
        <dbReference type="EMBL" id="MBB5225147.1"/>
    </source>
</evidence>
<comment type="caution">
    <text evidence="2">The sequence shown here is derived from an EMBL/GenBank/DDBJ whole genome shotgun (WGS) entry which is preliminary data.</text>
</comment>
<evidence type="ECO:0008006" key="4">
    <source>
        <dbReference type="Google" id="ProtNLM"/>
    </source>
</evidence>
<keyword evidence="3" id="KW-1185">Reference proteome</keyword>
<evidence type="ECO:0000313" key="3">
    <source>
        <dbReference type="Proteomes" id="UP000518887"/>
    </source>
</evidence>
<reference evidence="2 3" key="1">
    <citation type="submission" date="2020-08" db="EMBL/GenBank/DDBJ databases">
        <title>Genomic Encyclopedia of Type Strains, Phase IV (KMG-IV): sequencing the most valuable type-strain genomes for metagenomic binning, comparative biology and taxonomic classification.</title>
        <authorList>
            <person name="Goeker M."/>
        </authorList>
    </citation>
    <scope>NUCLEOTIDE SEQUENCE [LARGE SCALE GENOMIC DNA]</scope>
    <source>
        <strain evidence="2 3">DSM 103462</strain>
    </source>
</reference>
<sequence>MRKSFIPFTALLLISFLAISCHRAEPELDSWSVFTYEEYQGRLYASQFKDRVYIVLCGNFAGIEASLKLNHLCTQEQFEIFKEKLVEAGCESRGEAEKPDVEGYPDLSMYLSFVFSSDELHDLWCQFGLE</sequence>